<dbReference type="Proteomes" id="UP000230002">
    <property type="component" value="Unassembled WGS sequence"/>
</dbReference>
<dbReference type="AlphaFoldDB" id="A0A2G8S8V7"/>
<proteinExistence type="predicted"/>
<sequence>MPPQTRCQYASPATSFFLLLAHSPSGPGLVQPYNPPGPDGTAVAVSPRRKAGSPPILLSPMVSESAGPSSAAMSAIGPVVPISASRLNVASSTGAPLSETGASACAGDNASVTDSGAGLLIRSPHGEGPGPTRSPEEVLSLAQSLLHAVARGQGTRRQNKGREDPPPPTVAMDPGLRLYNEGMLPPSCSSS</sequence>
<evidence type="ECO:0000313" key="2">
    <source>
        <dbReference type="EMBL" id="PIL30067.1"/>
    </source>
</evidence>
<feature type="region of interest" description="Disordered" evidence="1">
    <location>
        <begin position="89"/>
        <end position="191"/>
    </location>
</feature>
<evidence type="ECO:0000313" key="3">
    <source>
        <dbReference type="EMBL" id="PIL30212.1"/>
    </source>
</evidence>
<comment type="caution">
    <text evidence="3">The sequence shown here is derived from an EMBL/GenBank/DDBJ whole genome shotgun (WGS) entry which is preliminary data.</text>
</comment>
<gene>
    <name evidence="2" type="ORF">GSI_07644</name>
    <name evidence="3" type="ORF">GSI_07790</name>
</gene>
<accession>A0A2G8S8V7</accession>
<evidence type="ECO:0000313" key="4">
    <source>
        <dbReference type="Proteomes" id="UP000230002"/>
    </source>
</evidence>
<reference evidence="3 4" key="1">
    <citation type="journal article" date="2015" name="Sci. Rep.">
        <title>Chromosome-level genome map provides insights into diverse defense mechanisms in the medicinal fungus Ganoderma sinense.</title>
        <authorList>
            <person name="Zhu Y."/>
            <person name="Xu J."/>
            <person name="Sun C."/>
            <person name="Zhou S."/>
            <person name="Xu H."/>
            <person name="Nelson D.R."/>
            <person name="Qian J."/>
            <person name="Song J."/>
            <person name="Luo H."/>
            <person name="Xiang L."/>
            <person name="Li Y."/>
            <person name="Xu Z."/>
            <person name="Ji A."/>
            <person name="Wang L."/>
            <person name="Lu S."/>
            <person name="Hayward A."/>
            <person name="Sun W."/>
            <person name="Li X."/>
            <person name="Schwartz D.C."/>
            <person name="Wang Y."/>
            <person name="Chen S."/>
        </authorList>
    </citation>
    <scope>NUCLEOTIDE SEQUENCE [LARGE SCALE GENOMIC DNA]</scope>
    <source>
        <strain evidence="3 4">ZZ0214-1</strain>
    </source>
</reference>
<evidence type="ECO:0000256" key="1">
    <source>
        <dbReference type="SAM" id="MobiDB-lite"/>
    </source>
</evidence>
<dbReference type="EMBL" id="AYKW01000016">
    <property type="protein sequence ID" value="PIL30067.1"/>
    <property type="molecule type" value="Genomic_DNA"/>
</dbReference>
<keyword evidence="4" id="KW-1185">Reference proteome</keyword>
<dbReference type="EMBL" id="AYKW01000016">
    <property type="protein sequence ID" value="PIL30212.1"/>
    <property type="molecule type" value="Genomic_DNA"/>
</dbReference>
<name>A0A2G8S8V7_9APHY</name>
<organism evidence="3 4">
    <name type="scientific">Ganoderma sinense ZZ0214-1</name>
    <dbReference type="NCBI Taxonomy" id="1077348"/>
    <lineage>
        <taxon>Eukaryota</taxon>
        <taxon>Fungi</taxon>
        <taxon>Dikarya</taxon>
        <taxon>Basidiomycota</taxon>
        <taxon>Agaricomycotina</taxon>
        <taxon>Agaricomycetes</taxon>
        <taxon>Polyporales</taxon>
        <taxon>Polyporaceae</taxon>
        <taxon>Ganoderma</taxon>
    </lineage>
</organism>
<feature type="region of interest" description="Disordered" evidence="1">
    <location>
        <begin position="29"/>
        <end position="72"/>
    </location>
</feature>
<protein>
    <submittedName>
        <fullName evidence="3">Uncharacterized protein</fullName>
    </submittedName>
</protein>